<evidence type="ECO:0000313" key="6">
    <source>
        <dbReference type="Proteomes" id="UP000315369"/>
    </source>
</evidence>
<dbReference type="EMBL" id="VIFM01000182">
    <property type="protein sequence ID" value="TQF11549.1"/>
    <property type="molecule type" value="Genomic_DNA"/>
</dbReference>
<dbReference type="InterPro" id="IPR018097">
    <property type="entry name" value="EGF_Ca-bd_CS"/>
</dbReference>
<evidence type="ECO:0000259" key="4">
    <source>
        <dbReference type="SMART" id="SM00179"/>
    </source>
</evidence>
<organism evidence="5 6">
    <name type="scientific">Myxococcus llanfairpwllgwyngyllgogerychwyrndrobwllllantysiliogogogochensis</name>
    <dbReference type="NCBI Taxonomy" id="2590453"/>
    <lineage>
        <taxon>Bacteria</taxon>
        <taxon>Pseudomonadati</taxon>
        <taxon>Myxococcota</taxon>
        <taxon>Myxococcia</taxon>
        <taxon>Myxococcales</taxon>
        <taxon>Cystobacterineae</taxon>
        <taxon>Myxococcaceae</taxon>
        <taxon>Myxococcus</taxon>
    </lineage>
</organism>
<dbReference type="CDD" id="cd00054">
    <property type="entry name" value="EGF_CA"/>
    <property type="match status" value="1"/>
</dbReference>
<protein>
    <submittedName>
        <fullName evidence="5">DUF4215 domain-containing protein</fullName>
    </submittedName>
</protein>
<dbReference type="InterPro" id="IPR011936">
    <property type="entry name" value="Myxo_disulph_rpt"/>
</dbReference>
<dbReference type="InterPro" id="IPR006969">
    <property type="entry name" value="Stig-like"/>
</dbReference>
<keyword evidence="3" id="KW-1015">Disulfide bond</keyword>
<proteinExistence type="predicted"/>
<evidence type="ECO:0000313" key="5">
    <source>
        <dbReference type="EMBL" id="TQF11549.1"/>
    </source>
</evidence>
<gene>
    <name evidence="5" type="ORF">FJV41_33665</name>
</gene>
<dbReference type="PROSITE" id="PS01187">
    <property type="entry name" value="EGF_CA"/>
    <property type="match status" value="1"/>
</dbReference>
<feature type="domain" description="EGF-like calcium-binding" evidence="4">
    <location>
        <begin position="242"/>
        <end position="287"/>
    </location>
</feature>
<keyword evidence="1" id="KW-0732">Signal</keyword>
<name>A0A540WRB7_9BACT</name>
<dbReference type="InterPro" id="IPR001881">
    <property type="entry name" value="EGF-like_Ca-bd_dom"/>
</dbReference>
<keyword evidence="6" id="KW-1185">Reference proteome</keyword>
<dbReference type="Pfam" id="PF13948">
    <property type="entry name" value="DUF4215"/>
    <property type="match status" value="1"/>
</dbReference>
<evidence type="ECO:0000256" key="3">
    <source>
        <dbReference type="ARBA" id="ARBA00023157"/>
    </source>
</evidence>
<dbReference type="Proteomes" id="UP000315369">
    <property type="component" value="Unassembled WGS sequence"/>
</dbReference>
<reference evidence="5 6" key="1">
    <citation type="submission" date="2019-06" db="EMBL/GenBank/DDBJ databases">
        <authorList>
            <person name="Livingstone P."/>
            <person name="Whitworth D."/>
        </authorList>
    </citation>
    <scope>NUCLEOTIDE SEQUENCE [LARGE SCALE GENOMIC DNA]</scope>
    <source>
        <strain evidence="5 6">AM401</strain>
    </source>
</reference>
<dbReference type="SMART" id="SM00179">
    <property type="entry name" value="EGF_CA"/>
    <property type="match status" value="1"/>
</dbReference>
<keyword evidence="2" id="KW-0677">Repeat</keyword>
<sequence length="448" mass="46127">MRGMAHSGFHPIPLGRHLMRSRTGSLLSWGLGATLALLLGSCGVESLDDGGSDGALTYTSEESSLTWDPYADAVASGTTGTVLNASAAVGAPDGQAATLLSLLNTALVLDLGAGEEGTGDLRVYYQGLSLALVAQVDFLKADGTLIGSSPLHLVELGLGTHVAVATYPGHEPYRYVRLRGAVLALYLVDAVETSIRPICGDGVPGGVEVCDDGNQLSGDGCNSVCQVETGYTCAGAPSVCTDIDECALGTGTCAPGEVCVNTPGGFECEEEEPTCNSPRLVCGESCVDPNTDNNHCGGCGNVCAQGKSCVSGVCVGTGNLQFTATWSRGGDADLYVRTPSGKVISFENTGPDEGTDFGALDVDDLEGDGPENIFWAPDQTPPSGTYDFCLSVIEFNHPPSPGNPLNYDIKVRVPGQPDRVFPGAYTSVESSSNCAPGEPTYVGSVTYP</sequence>
<dbReference type="AlphaFoldDB" id="A0A540WRB7"/>
<dbReference type="OrthoDB" id="5514547at2"/>
<comment type="caution">
    <text evidence="5">The sequence shown here is derived from an EMBL/GenBank/DDBJ whole genome shotgun (WGS) entry which is preliminary data.</text>
</comment>
<dbReference type="Gene3D" id="2.10.25.10">
    <property type="entry name" value="Laminin"/>
    <property type="match status" value="1"/>
</dbReference>
<accession>A0A540WRB7</accession>
<dbReference type="NCBIfam" id="TIGR02232">
    <property type="entry name" value="myxo_disulf_rpt"/>
    <property type="match status" value="1"/>
</dbReference>
<dbReference type="Pfam" id="PF04885">
    <property type="entry name" value="Stig1"/>
    <property type="match status" value="1"/>
</dbReference>
<evidence type="ECO:0000256" key="1">
    <source>
        <dbReference type="ARBA" id="ARBA00022729"/>
    </source>
</evidence>
<evidence type="ECO:0000256" key="2">
    <source>
        <dbReference type="ARBA" id="ARBA00022737"/>
    </source>
</evidence>
<dbReference type="GO" id="GO:0005509">
    <property type="term" value="F:calcium ion binding"/>
    <property type="evidence" value="ECO:0007669"/>
    <property type="project" value="InterPro"/>
</dbReference>